<proteinExistence type="predicted"/>
<accession>Q4WBZ7</accession>
<reference evidence="1 2" key="1">
    <citation type="journal article" date="2005" name="Nature">
        <title>Genomic sequence of the pathogenic and allergenic filamentous fungus Aspergillus fumigatus.</title>
        <authorList>
            <person name="Nierman W.C."/>
            <person name="Pain A."/>
            <person name="Anderson M.J."/>
            <person name="Wortman J.R."/>
            <person name="Kim H.S."/>
            <person name="Arroyo J."/>
            <person name="Berriman M."/>
            <person name="Abe K."/>
            <person name="Archer D.B."/>
            <person name="Bermejo C."/>
            <person name="Bennett J."/>
            <person name="Bowyer P."/>
            <person name="Chen D."/>
            <person name="Collins M."/>
            <person name="Coulsen R."/>
            <person name="Davies R."/>
            <person name="Dyer P.S."/>
            <person name="Farman M."/>
            <person name="Fedorova N."/>
            <person name="Fedorova N."/>
            <person name="Feldblyum T.V."/>
            <person name="Fischer R."/>
            <person name="Fosker N."/>
            <person name="Fraser A."/>
            <person name="Garcia J.L."/>
            <person name="Garcia M.J."/>
            <person name="Goble A."/>
            <person name="Goldman G.H."/>
            <person name="Gomi K."/>
            <person name="Griffith-Jones S."/>
            <person name="Gwilliam R."/>
            <person name="Haas B."/>
            <person name="Haas H."/>
            <person name="Harris D."/>
            <person name="Horiuchi H."/>
            <person name="Huang J."/>
            <person name="Humphray S."/>
            <person name="Jimenez J."/>
            <person name="Keller N."/>
            <person name="Khouri H."/>
            <person name="Kitamoto K."/>
            <person name="Kobayashi T."/>
            <person name="Konzack S."/>
            <person name="Kulkarni R."/>
            <person name="Kumagai T."/>
            <person name="Lafon A."/>
            <person name="Latge J.P."/>
            <person name="Li W."/>
            <person name="Lord A."/>
            <person name="Lu C."/>
            <person name="Majoros W.H."/>
            <person name="May G.S."/>
            <person name="Miller B.L."/>
            <person name="Mohamoud Y."/>
            <person name="Molina M."/>
            <person name="Monod M."/>
            <person name="Mouyna I."/>
            <person name="Mulligan S."/>
            <person name="Murphy L."/>
            <person name="O'Neil S."/>
            <person name="Paulsen I."/>
            <person name="Penalva M.A."/>
            <person name="Pertea M."/>
            <person name="Price C."/>
            <person name="Pritchard B.L."/>
            <person name="Quail M.A."/>
            <person name="Rabbinowitsch E."/>
            <person name="Rawlins N."/>
            <person name="Rajandream M.A."/>
            <person name="Reichard U."/>
            <person name="Renauld H."/>
            <person name="Robson G.D."/>
            <person name="Rodriguez de Cordoba S."/>
            <person name="Rodriguez-Pena J.M."/>
            <person name="Ronning C.M."/>
            <person name="Rutter S."/>
            <person name="Salzberg S.L."/>
            <person name="Sanchez M."/>
            <person name="Sanchez-Ferrero J.C."/>
            <person name="Saunders D."/>
            <person name="Seeger K."/>
            <person name="Squares R."/>
            <person name="Squares S."/>
            <person name="Takeuchi M."/>
            <person name="Tekaia F."/>
            <person name="Turner G."/>
            <person name="Vazquez de Aldana C.R."/>
            <person name="Weidman J."/>
            <person name="White O."/>
            <person name="Woodward J."/>
            <person name="Yu J.H."/>
            <person name="Fraser C."/>
            <person name="Galagan J.E."/>
            <person name="Asai K."/>
            <person name="Machida M."/>
            <person name="Hall N."/>
            <person name="Barrell B."/>
            <person name="Denning D.W."/>
        </authorList>
    </citation>
    <scope>NUCLEOTIDE SEQUENCE [LARGE SCALE GENOMIC DNA]</scope>
    <source>
        <strain evidence="1 2">Af293</strain>
    </source>
</reference>
<dbReference type="HOGENOM" id="CLU_1916609_0_0_1"/>
<sequence>MQLNQQSGLDTHTGTIDLTSIGSLWHAINSANSPEAKQASKRSLKSLCDLRGYPRAWRVFPPKHKDLFNRSPFHRSPFHRSLFHHSLFHRSLFHHSLFHRSLFHRSLFHRSLFHRSLSQPTGNLRKRQEHEK</sequence>
<evidence type="ECO:0000313" key="2">
    <source>
        <dbReference type="Proteomes" id="UP000002530"/>
    </source>
</evidence>
<dbReference type="AlphaFoldDB" id="Q4WBZ7"/>
<dbReference type="InParanoid" id="Q4WBZ7"/>
<gene>
    <name evidence="1" type="ORF">AFUA_8G06240</name>
</gene>
<protein>
    <submittedName>
        <fullName evidence="1">Uncharacterized protein</fullName>
    </submittedName>
</protein>
<keyword evidence="2" id="KW-1185">Reference proteome</keyword>
<name>Q4WBZ7_ASPFU</name>
<organism evidence="1 2">
    <name type="scientific">Aspergillus fumigatus (strain ATCC MYA-4609 / CBS 101355 / FGSC A1100 / Af293)</name>
    <name type="common">Neosartorya fumigata</name>
    <dbReference type="NCBI Taxonomy" id="330879"/>
    <lineage>
        <taxon>Eukaryota</taxon>
        <taxon>Fungi</taxon>
        <taxon>Dikarya</taxon>
        <taxon>Ascomycota</taxon>
        <taxon>Pezizomycotina</taxon>
        <taxon>Eurotiomycetes</taxon>
        <taxon>Eurotiomycetidae</taxon>
        <taxon>Eurotiales</taxon>
        <taxon>Aspergillaceae</taxon>
        <taxon>Aspergillus</taxon>
        <taxon>Aspergillus subgen. Fumigati</taxon>
    </lineage>
</organism>
<dbReference type="GeneID" id="3504881"/>
<comment type="caution">
    <text evidence="1">The sequence shown here is derived from an EMBL/GenBank/DDBJ whole genome shotgun (WGS) entry which is preliminary data.</text>
</comment>
<dbReference type="KEGG" id="afm:AFUA_8G06240"/>
<dbReference type="VEuPathDB" id="FungiDB:Afu8g06240"/>
<evidence type="ECO:0000313" key="1">
    <source>
        <dbReference type="EMBL" id="EAL85387.1"/>
    </source>
</evidence>
<dbReference type="Proteomes" id="UP000002530">
    <property type="component" value="Unassembled WGS sequence"/>
</dbReference>
<dbReference type="RefSeq" id="XP_747425.1">
    <property type="nucleotide sequence ID" value="XM_742332.1"/>
</dbReference>
<dbReference type="EMBL" id="AAHF01000013">
    <property type="protein sequence ID" value="EAL85387.1"/>
    <property type="molecule type" value="Genomic_DNA"/>
</dbReference>